<dbReference type="Gene3D" id="2.160.10.10">
    <property type="entry name" value="Hexapeptide repeat proteins"/>
    <property type="match status" value="1"/>
</dbReference>
<dbReference type="InterPro" id="IPR011004">
    <property type="entry name" value="Trimer_LpxA-like_sf"/>
</dbReference>
<evidence type="ECO:0000259" key="6">
    <source>
        <dbReference type="Pfam" id="PF13720"/>
    </source>
</evidence>
<dbReference type="RefSeq" id="WP_134555152.1">
    <property type="nucleotide sequence ID" value="NZ_SOHK01000008.1"/>
</dbReference>
<dbReference type="SUPFAM" id="SSF51161">
    <property type="entry name" value="Trimeric LpxA-like enzymes"/>
    <property type="match status" value="1"/>
</dbReference>
<dbReference type="GO" id="GO:0009245">
    <property type="term" value="P:lipid A biosynthetic process"/>
    <property type="evidence" value="ECO:0007669"/>
    <property type="project" value="UniProtKB-KW"/>
</dbReference>
<keyword evidence="1" id="KW-0444">Lipid biosynthesis</keyword>
<evidence type="ECO:0000256" key="1">
    <source>
        <dbReference type="ARBA" id="ARBA00022516"/>
    </source>
</evidence>
<evidence type="ECO:0000256" key="2">
    <source>
        <dbReference type="ARBA" id="ARBA00022556"/>
    </source>
</evidence>
<protein>
    <submittedName>
        <fullName evidence="7">Acyl-ACP--UDP-N-acetylglucosamine O-acyltransferase</fullName>
    </submittedName>
</protein>
<keyword evidence="8" id="KW-1185">Reference proteome</keyword>
<keyword evidence="5 7" id="KW-0012">Acyltransferase</keyword>
<dbReference type="EMBL" id="SOHK01000008">
    <property type="protein sequence ID" value="TFD67296.1"/>
    <property type="molecule type" value="Genomic_DNA"/>
</dbReference>
<reference evidence="7 8" key="1">
    <citation type="submission" date="2019-03" db="EMBL/GenBank/DDBJ databases">
        <title>Genomics of glacier-inhabiting Cryobacterium strains.</title>
        <authorList>
            <person name="Liu Q."/>
            <person name="Xin Y.-H."/>
        </authorList>
    </citation>
    <scope>NUCLEOTIDE SEQUENCE [LARGE SCALE GENOMIC DNA]</scope>
    <source>
        <strain evidence="7 8">Sr36</strain>
    </source>
</reference>
<proteinExistence type="predicted"/>
<dbReference type="PANTHER" id="PTHR43480:SF1">
    <property type="entry name" value="ACYL-[ACYL-CARRIER-PROTEIN]--UDP-N-ACETYLGLUCOSAMINE O-ACYLTRANSFERASE, MITOCHONDRIAL-RELATED"/>
    <property type="match status" value="1"/>
</dbReference>
<comment type="caution">
    <text evidence="7">The sequence shown here is derived from an EMBL/GenBank/DDBJ whole genome shotgun (WGS) entry which is preliminary data.</text>
</comment>
<evidence type="ECO:0000313" key="8">
    <source>
        <dbReference type="Proteomes" id="UP000298154"/>
    </source>
</evidence>
<dbReference type="OrthoDB" id="2643438at2"/>
<dbReference type="GO" id="GO:0008780">
    <property type="term" value="F:acyl-[acyl-carrier-protein]-UDP-N-acetylglucosamine O-acyltransferase activity"/>
    <property type="evidence" value="ECO:0007669"/>
    <property type="project" value="InterPro"/>
</dbReference>
<dbReference type="InterPro" id="IPR010137">
    <property type="entry name" value="Lipid_A_LpxA"/>
</dbReference>
<dbReference type="Proteomes" id="UP000298154">
    <property type="component" value="Unassembled WGS sequence"/>
</dbReference>
<keyword evidence="2" id="KW-0441">Lipid A biosynthesis</keyword>
<keyword evidence="3 7" id="KW-0808">Transferase</keyword>
<feature type="domain" description="UDP N-acetylglucosamine O-acyltransferase C-terminal" evidence="6">
    <location>
        <begin position="162"/>
        <end position="199"/>
    </location>
</feature>
<keyword evidence="4" id="KW-0443">Lipid metabolism</keyword>
<organism evidence="7 8">
    <name type="scientific">Cryobacterium ruanii</name>
    <dbReference type="NCBI Taxonomy" id="1259197"/>
    <lineage>
        <taxon>Bacteria</taxon>
        <taxon>Bacillati</taxon>
        <taxon>Actinomycetota</taxon>
        <taxon>Actinomycetes</taxon>
        <taxon>Micrococcales</taxon>
        <taxon>Microbacteriaceae</taxon>
        <taxon>Cryobacterium</taxon>
    </lineage>
</organism>
<dbReference type="Pfam" id="PF13720">
    <property type="entry name" value="Acetyltransf_11"/>
    <property type="match status" value="1"/>
</dbReference>
<name>A0A4R9APE8_9MICO</name>
<sequence>MNSIHPTAIVGPYVTLGTGNTLGPFTVVGGVVDIGNNNWIASGVSIGCPPEVRSFPHMNWVESSDGPGVSIGSDNVFREGVQIHGGWRDRTRLGSRLFVMNQAYVAHDCVVEDDVTLASGVAIGGHVRIGRASNLGLGTTVHQRRVIGALAMVGMSSVVTRDIPPFMKAFGSPCRPKGVNTVGLARAGLSAQTVAQIEQLAGVPNYPENLADLNEVESELIWYREALTK</sequence>
<evidence type="ECO:0000256" key="3">
    <source>
        <dbReference type="ARBA" id="ARBA00022679"/>
    </source>
</evidence>
<dbReference type="InterPro" id="IPR029098">
    <property type="entry name" value="Acetyltransf_C"/>
</dbReference>
<gene>
    <name evidence="7" type="ORF">E3T47_05760</name>
</gene>
<dbReference type="AlphaFoldDB" id="A0A4R9APE8"/>
<dbReference type="PANTHER" id="PTHR43480">
    <property type="entry name" value="ACYL-[ACYL-CARRIER-PROTEIN]--UDP-N-ACETYLGLUCOSAMINE O-ACYLTRANSFERASE"/>
    <property type="match status" value="1"/>
</dbReference>
<evidence type="ECO:0000256" key="5">
    <source>
        <dbReference type="ARBA" id="ARBA00023315"/>
    </source>
</evidence>
<evidence type="ECO:0000256" key="4">
    <source>
        <dbReference type="ARBA" id="ARBA00023098"/>
    </source>
</evidence>
<accession>A0A4R9APE8</accession>
<evidence type="ECO:0000313" key="7">
    <source>
        <dbReference type="EMBL" id="TFD67296.1"/>
    </source>
</evidence>
<dbReference type="GO" id="GO:0016020">
    <property type="term" value="C:membrane"/>
    <property type="evidence" value="ECO:0007669"/>
    <property type="project" value="GOC"/>
</dbReference>